<dbReference type="GO" id="GO:0005829">
    <property type="term" value="C:cytosol"/>
    <property type="evidence" value="ECO:0007669"/>
    <property type="project" value="TreeGrafter"/>
</dbReference>
<accession>A0A2K2H774</accession>
<evidence type="ECO:0000256" key="6">
    <source>
        <dbReference type="ARBA" id="ARBA00023163"/>
    </source>
</evidence>
<sequence>MSQPIADHPFTPHDHQQCIDQAMARAEALCRRQRARLTPLRRRVLELLWQSHRPVGAYELLEQLRTGSRAAPPTVYRALDFLQRVGLAHRLASLNAYTGCCYPGESHAGQFLICRSCQASSELSSAGVSRSIRQATAAAGFSVEQQTVEIHGLCSRCRED</sequence>
<gene>
    <name evidence="8" type="ORF">C2E25_14235</name>
</gene>
<keyword evidence="2" id="KW-0678">Repressor</keyword>
<dbReference type="GO" id="GO:0008270">
    <property type="term" value="F:zinc ion binding"/>
    <property type="evidence" value="ECO:0007669"/>
    <property type="project" value="TreeGrafter"/>
</dbReference>
<comment type="cofactor">
    <cofactor evidence="7">
        <name>Zn(2+)</name>
        <dbReference type="ChEBI" id="CHEBI:29105"/>
    </cofactor>
    <text evidence="7">Binds 1 zinc ion per subunit.</text>
</comment>
<dbReference type="Proteomes" id="UP000236340">
    <property type="component" value="Unassembled WGS sequence"/>
</dbReference>
<comment type="similarity">
    <text evidence="1">Belongs to the Fur family.</text>
</comment>
<proteinExistence type="inferred from homology"/>
<dbReference type="Gene3D" id="3.30.1490.190">
    <property type="match status" value="1"/>
</dbReference>
<dbReference type="RefSeq" id="WP_103116393.1">
    <property type="nucleotide sequence ID" value="NZ_PPFX01000040.1"/>
</dbReference>
<dbReference type="InterPro" id="IPR043135">
    <property type="entry name" value="Fur_C"/>
</dbReference>
<protein>
    <submittedName>
        <fullName evidence="8">Fur family transcriptional regulator</fullName>
    </submittedName>
</protein>
<reference evidence="8 9" key="1">
    <citation type="journal article" date="2018" name="Genome Announc.">
        <title>Genome Sequence of Geothermobacter sp. HR-1 Iron Reducer from the Loihi Seamount.</title>
        <authorList>
            <person name="Smith H."/>
            <person name="Abuyen K."/>
            <person name="Tremblay J."/>
            <person name="Savalia P."/>
            <person name="Perez-Rodriguez I."/>
            <person name="Emerson D."/>
            <person name="Tully B."/>
            <person name="Amend J."/>
        </authorList>
    </citation>
    <scope>NUCLEOTIDE SEQUENCE [LARGE SCALE GENOMIC DNA]</scope>
    <source>
        <strain evidence="8 9">HR-1</strain>
    </source>
</reference>
<keyword evidence="3 7" id="KW-0862">Zinc</keyword>
<evidence type="ECO:0000256" key="7">
    <source>
        <dbReference type="PIRSR" id="PIRSR602481-1"/>
    </source>
</evidence>
<feature type="binding site" evidence="7">
    <location>
        <position position="157"/>
    </location>
    <ligand>
        <name>Zn(2+)</name>
        <dbReference type="ChEBI" id="CHEBI:29105"/>
    </ligand>
</feature>
<feature type="binding site" evidence="7">
    <location>
        <position position="114"/>
    </location>
    <ligand>
        <name>Zn(2+)</name>
        <dbReference type="ChEBI" id="CHEBI:29105"/>
    </ligand>
</feature>
<dbReference type="InterPro" id="IPR036390">
    <property type="entry name" value="WH_DNA-bd_sf"/>
</dbReference>
<dbReference type="InterPro" id="IPR002481">
    <property type="entry name" value="FUR"/>
</dbReference>
<keyword evidence="6" id="KW-0804">Transcription</keyword>
<comment type="caution">
    <text evidence="8">The sequence shown here is derived from an EMBL/GenBank/DDBJ whole genome shotgun (WGS) entry which is preliminary data.</text>
</comment>
<feature type="binding site" evidence="7">
    <location>
        <position position="117"/>
    </location>
    <ligand>
        <name>Zn(2+)</name>
        <dbReference type="ChEBI" id="CHEBI:29105"/>
    </ligand>
</feature>
<dbReference type="EMBL" id="PPFX01000040">
    <property type="protein sequence ID" value="PNU19090.1"/>
    <property type="molecule type" value="Genomic_DNA"/>
</dbReference>
<evidence type="ECO:0000256" key="1">
    <source>
        <dbReference type="ARBA" id="ARBA00007957"/>
    </source>
</evidence>
<organism evidence="8 9">
    <name type="scientific">Geothermobacter hydrogeniphilus</name>
    <dbReference type="NCBI Taxonomy" id="1969733"/>
    <lineage>
        <taxon>Bacteria</taxon>
        <taxon>Pseudomonadati</taxon>
        <taxon>Thermodesulfobacteriota</taxon>
        <taxon>Desulfuromonadia</taxon>
        <taxon>Desulfuromonadales</taxon>
        <taxon>Geothermobacteraceae</taxon>
        <taxon>Geothermobacter</taxon>
    </lineage>
</organism>
<evidence type="ECO:0000256" key="4">
    <source>
        <dbReference type="ARBA" id="ARBA00023015"/>
    </source>
</evidence>
<dbReference type="GO" id="GO:0045892">
    <property type="term" value="P:negative regulation of DNA-templated transcription"/>
    <property type="evidence" value="ECO:0007669"/>
    <property type="project" value="TreeGrafter"/>
</dbReference>
<keyword evidence="5" id="KW-0238">DNA-binding</keyword>
<name>A0A2K2H774_9BACT</name>
<dbReference type="Pfam" id="PF01475">
    <property type="entry name" value="FUR"/>
    <property type="match status" value="1"/>
</dbReference>
<keyword evidence="4" id="KW-0805">Transcription regulation</keyword>
<evidence type="ECO:0000256" key="2">
    <source>
        <dbReference type="ARBA" id="ARBA00022491"/>
    </source>
</evidence>
<evidence type="ECO:0000313" key="9">
    <source>
        <dbReference type="Proteomes" id="UP000236340"/>
    </source>
</evidence>
<dbReference type="SUPFAM" id="SSF46785">
    <property type="entry name" value="Winged helix' DNA-binding domain"/>
    <property type="match status" value="1"/>
</dbReference>
<dbReference type="GO" id="GO:1900376">
    <property type="term" value="P:regulation of secondary metabolite biosynthetic process"/>
    <property type="evidence" value="ECO:0007669"/>
    <property type="project" value="TreeGrafter"/>
</dbReference>
<dbReference type="PANTHER" id="PTHR33202:SF6">
    <property type="entry name" value="ZINC UPTAKE REGULATION PROTEIN"/>
    <property type="match status" value="1"/>
</dbReference>
<dbReference type="AlphaFoldDB" id="A0A2K2H774"/>
<feature type="binding site" evidence="7">
    <location>
        <position position="154"/>
    </location>
    <ligand>
        <name>Zn(2+)</name>
        <dbReference type="ChEBI" id="CHEBI:29105"/>
    </ligand>
</feature>
<evidence type="ECO:0000256" key="5">
    <source>
        <dbReference type="ARBA" id="ARBA00023125"/>
    </source>
</evidence>
<dbReference type="InterPro" id="IPR036388">
    <property type="entry name" value="WH-like_DNA-bd_sf"/>
</dbReference>
<dbReference type="GO" id="GO:0000976">
    <property type="term" value="F:transcription cis-regulatory region binding"/>
    <property type="evidence" value="ECO:0007669"/>
    <property type="project" value="TreeGrafter"/>
</dbReference>
<evidence type="ECO:0000313" key="8">
    <source>
        <dbReference type="EMBL" id="PNU19090.1"/>
    </source>
</evidence>
<keyword evidence="7" id="KW-0479">Metal-binding</keyword>
<dbReference type="Gene3D" id="1.10.10.10">
    <property type="entry name" value="Winged helix-like DNA-binding domain superfamily/Winged helix DNA-binding domain"/>
    <property type="match status" value="1"/>
</dbReference>
<evidence type="ECO:0000256" key="3">
    <source>
        <dbReference type="ARBA" id="ARBA00022833"/>
    </source>
</evidence>
<dbReference type="OrthoDB" id="9801127at2"/>
<dbReference type="CDD" id="cd07153">
    <property type="entry name" value="Fur_like"/>
    <property type="match status" value="1"/>
</dbReference>
<dbReference type="PANTHER" id="PTHR33202">
    <property type="entry name" value="ZINC UPTAKE REGULATION PROTEIN"/>
    <property type="match status" value="1"/>
</dbReference>
<dbReference type="GO" id="GO:0003700">
    <property type="term" value="F:DNA-binding transcription factor activity"/>
    <property type="evidence" value="ECO:0007669"/>
    <property type="project" value="InterPro"/>
</dbReference>